<protein>
    <submittedName>
        <fullName evidence="3">DNA-binding PadR family transcriptional regulator</fullName>
    </submittedName>
</protein>
<sequence>MSSIRLFILGSLSQHGELHGHQLRLLAEEERVHMWTDISVGAIYGAIKRMAADGLIDVVRTEREGGYPERQVYAISMSGRRALDEERREGLEQVHLKPDPFDLALTRLDRTRLDDLQPVLEGRLVALKNVLADALAAHQRAAPHVTVSESWALDHRTHRIRAEISWLEALLAGLPELVADERARHGNPDPLPESSPRSPNTG</sequence>
<dbReference type="GO" id="GO:0003677">
    <property type="term" value="F:DNA binding"/>
    <property type="evidence" value="ECO:0007669"/>
    <property type="project" value="UniProtKB-KW"/>
</dbReference>
<dbReference type="RefSeq" id="WP_205110064.1">
    <property type="nucleotide sequence ID" value="NZ_BAAAHT010000003.1"/>
</dbReference>
<keyword evidence="4" id="KW-1185">Reference proteome</keyword>
<dbReference type="PANTHER" id="PTHR43252">
    <property type="entry name" value="TRANSCRIPTIONAL REGULATOR YQJI"/>
    <property type="match status" value="1"/>
</dbReference>
<gene>
    <name evidence="3" type="ORF">JOE66_002594</name>
</gene>
<dbReference type="InterPro" id="IPR005149">
    <property type="entry name" value="Tscrpt_reg_PadR_N"/>
</dbReference>
<feature type="domain" description="Transcription regulator PadR N-terminal" evidence="2">
    <location>
        <begin position="8"/>
        <end position="84"/>
    </location>
</feature>
<organism evidence="3 4">
    <name type="scientific">Subtercola frigoramans</name>
    <dbReference type="NCBI Taxonomy" id="120298"/>
    <lineage>
        <taxon>Bacteria</taxon>
        <taxon>Bacillati</taxon>
        <taxon>Actinomycetota</taxon>
        <taxon>Actinomycetes</taxon>
        <taxon>Micrococcales</taxon>
        <taxon>Microbacteriaceae</taxon>
        <taxon>Subtercola</taxon>
    </lineage>
</organism>
<evidence type="ECO:0000259" key="2">
    <source>
        <dbReference type="Pfam" id="PF03551"/>
    </source>
</evidence>
<evidence type="ECO:0000313" key="3">
    <source>
        <dbReference type="EMBL" id="MBM7472960.1"/>
    </source>
</evidence>
<feature type="region of interest" description="Disordered" evidence="1">
    <location>
        <begin position="181"/>
        <end position="202"/>
    </location>
</feature>
<keyword evidence="3" id="KW-0238">DNA-binding</keyword>
<dbReference type="InterPro" id="IPR036388">
    <property type="entry name" value="WH-like_DNA-bd_sf"/>
</dbReference>
<dbReference type="EMBL" id="JAFBBU010000001">
    <property type="protein sequence ID" value="MBM7472960.1"/>
    <property type="molecule type" value="Genomic_DNA"/>
</dbReference>
<dbReference type="Proteomes" id="UP000776164">
    <property type="component" value="Unassembled WGS sequence"/>
</dbReference>
<dbReference type="InterPro" id="IPR036390">
    <property type="entry name" value="WH_DNA-bd_sf"/>
</dbReference>
<dbReference type="Pfam" id="PF03551">
    <property type="entry name" value="PadR"/>
    <property type="match status" value="1"/>
</dbReference>
<dbReference type="PANTHER" id="PTHR43252:SF7">
    <property type="entry name" value="TRANSCRIPTIONAL REGULATOR YQJI"/>
    <property type="match status" value="1"/>
</dbReference>
<comment type="caution">
    <text evidence="3">The sequence shown here is derived from an EMBL/GenBank/DDBJ whole genome shotgun (WGS) entry which is preliminary data.</text>
</comment>
<dbReference type="Gene3D" id="1.10.10.10">
    <property type="entry name" value="Winged helix-like DNA-binding domain superfamily/Winged helix DNA-binding domain"/>
    <property type="match status" value="1"/>
</dbReference>
<accession>A0ABS2L783</accession>
<reference evidence="3 4" key="1">
    <citation type="submission" date="2021-01" db="EMBL/GenBank/DDBJ databases">
        <title>Sequencing the genomes of 1000 actinobacteria strains.</title>
        <authorList>
            <person name="Klenk H.-P."/>
        </authorList>
    </citation>
    <scope>NUCLEOTIDE SEQUENCE [LARGE SCALE GENOMIC DNA]</scope>
    <source>
        <strain evidence="3 4">DSM 13057</strain>
    </source>
</reference>
<evidence type="ECO:0000256" key="1">
    <source>
        <dbReference type="SAM" id="MobiDB-lite"/>
    </source>
</evidence>
<evidence type="ECO:0000313" key="4">
    <source>
        <dbReference type="Proteomes" id="UP000776164"/>
    </source>
</evidence>
<name>A0ABS2L783_9MICO</name>
<proteinExistence type="predicted"/>
<dbReference type="SUPFAM" id="SSF46785">
    <property type="entry name" value="Winged helix' DNA-binding domain"/>
    <property type="match status" value="1"/>
</dbReference>